<feature type="region of interest" description="Disordered" evidence="1">
    <location>
        <begin position="220"/>
        <end position="252"/>
    </location>
</feature>
<name>A0AAV0XVN5_9HEMI</name>
<evidence type="ECO:0000313" key="2">
    <source>
        <dbReference type="EMBL" id="CAI6371286.1"/>
    </source>
</evidence>
<gene>
    <name evidence="2" type="ORF">MEUPH1_LOCUS25309</name>
</gene>
<feature type="region of interest" description="Disordered" evidence="1">
    <location>
        <begin position="156"/>
        <end position="176"/>
    </location>
</feature>
<comment type="caution">
    <text evidence="2">The sequence shown here is derived from an EMBL/GenBank/DDBJ whole genome shotgun (WGS) entry which is preliminary data.</text>
</comment>
<evidence type="ECO:0000256" key="1">
    <source>
        <dbReference type="SAM" id="MobiDB-lite"/>
    </source>
</evidence>
<evidence type="ECO:0000313" key="3">
    <source>
        <dbReference type="Proteomes" id="UP001160148"/>
    </source>
</evidence>
<protein>
    <submittedName>
        <fullName evidence="2">Uncharacterized protein</fullName>
    </submittedName>
</protein>
<proteinExistence type="predicted"/>
<sequence length="252" mass="28268">MSNYSVVHFIKDNSVEAVPSVWVKDNYCAWPKNKLLIPKYIKNRHTPNEVEFKYIKIRVLCKNITSLSEAKSKASIAMYRSDFTDDDDNISNWKKQNSPARSNASMPLFSDSDNENESLMMVSKKPFISMKCVSAGSIKKTTAIKTHVDEEQDVAILPSPKPSTSTSHAEKSSTARKLSFTHDVSDVFDFKKTKNLPIHSTIERRNDIKEPDPVALYYNKSNTPIGISNVVPAGSGVTKRDQRAQSHPGPFV</sequence>
<reference evidence="2 3" key="1">
    <citation type="submission" date="2023-01" db="EMBL/GenBank/DDBJ databases">
        <authorList>
            <person name="Whitehead M."/>
        </authorList>
    </citation>
    <scope>NUCLEOTIDE SEQUENCE [LARGE SCALE GENOMIC DNA]</scope>
</reference>
<dbReference type="Proteomes" id="UP001160148">
    <property type="component" value="Unassembled WGS sequence"/>
</dbReference>
<dbReference type="EMBL" id="CARXXK010000893">
    <property type="protein sequence ID" value="CAI6371286.1"/>
    <property type="molecule type" value="Genomic_DNA"/>
</dbReference>
<accession>A0AAV0XVN5</accession>
<organism evidence="2 3">
    <name type="scientific">Macrosiphum euphorbiae</name>
    <name type="common">potato aphid</name>
    <dbReference type="NCBI Taxonomy" id="13131"/>
    <lineage>
        <taxon>Eukaryota</taxon>
        <taxon>Metazoa</taxon>
        <taxon>Ecdysozoa</taxon>
        <taxon>Arthropoda</taxon>
        <taxon>Hexapoda</taxon>
        <taxon>Insecta</taxon>
        <taxon>Pterygota</taxon>
        <taxon>Neoptera</taxon>
        <taxon>Paraneoptera</taxon>
        <taxon>Hemiptera</taxon>
        <taxon>Sternorrhyncha</taxon>
        <taxon>Aphidomorpha</taxon>
        <taxon>Aphidoidea</taxon>
        <taxon>Aphididae</taxon>
        <taxon>Macrosiphini</taxon>
        <taxon>Macrosiphum</taxon>
    </lineage>
</organism>
<keyword evidence="3" id="KW-1185">Reference proteome</keyword>
<feature type="compositionally biased region" description="Polar residues" evidence="1">
    <location>
        <begin position="90"/>
        <end position="105"/>
    </location>
</feature>
<feature type="region of interest" description="Disordered" evidence="1">
    <location>
        <begin position="89"/>
        <end position="110"/>
    </location>
</feature>
<dbReference type="AlphaFoldDB" id="A0AAV0XVN5"/>